<gene>
    <name evidence="1" type="ORF">CFOL_v3_35521</name>
</gene>
<dbReference type="Proteomes" id="UP000187406">
    <property type="component" value="Unassembled WGS sequence"/>
</dbReference>
<dbReference type="Gene3D" id="3.60.10.10">
    <property type="entry name" value="Endonuclease/exonuclease/phosphatase"/>
    <property type="match status" value="1"/>
</dbReference>
<keyword evidence="2" id="KW-1185">Reference proteome</keyword>
<name>A0A1Q3DI07_CEPFO</name>
<evidence type="ECO:0000313" key="1">
    <source>
        <dbReference type="EMBL" id="GAV92140.1"/>
    </source>
</evidence>
<dbReference type="EMBL" id="BDDD01008896">
    <property type="protein sequence ID" value="GAV92140.1"/>
    <property type="molecule type" value="Genomic_DNA"/>
</dbReference>
<organism evidence="1 2">
    <name type="scientific">Cephalotus follicularis</name>
    <name type="common">Albany pitcher plant</name>
    <dbReference type="NCBI Taxonomy" id="3775"/>
    <lineage>
        <taxon>Eukaryota</taxon>
        <taxon>Viridiplantae</taxon>
        <taxon>Streptophyta</taxon>
        <taxon>Embryophyta</taxon>
        <taxon>Tracheophyta</taxon>
        <taxon>Spermatophyta</taxon>
        <taxon>Magnoliopsida</taxon>
        <taxon>eudicotyledons</taxon>
        <taxon>Gunneridae</taxon>
        <taxon>Pentapetalae</taxon>
        <taxon>rosids</taxon>
        <taxon>fabids</taxon>
        <taxon>Oxalidales</taxon>
        <taxon>Cephalotaceae</taxon>
        <taxon>Cephalotus</taxon>
    </lineage>
</organism>
<protein>
    <submittedName>
        <fullName evidence="1">Exo_endo_phos domain-containing protein</fullName>
    </submittedName>
</protein>
<dbReference type="SUPFAM" id="SSF56219">
    <property type="entry name" value="DNase I-like"/>
    <property type="match status" value="1"/>
</dbReference>
<dbReference type="InterPro" id="IPR036691">
    <property type="entry name" value="Endo/exonu/phosph_ase_sf"/>
</dbReference>
<evidence type="ECO:0000313" key="2">
    <source>
        <dbReference type="Proteomes" id="UP000187406"/>
    </source>
</evidence>
<sequence>MWDPAHIVFESLFVSEQAIHGKVRLPNELEVCVSFIYGLCDSGARKSLWYDIIYCSNQFKNVPWILLGDFNVTRFCHEHSVNCRVTEAMEDFNSAIRTAELEDLRSTGLSFTWNNMRCGAAAISKKLDRAMGNWKWFNCFGDSFAHYLNPGISDHSPISIQLMQHTQSSGRPFKFLNFWADHEDFLPMIAQEWGKVYTGAPVKVIQLKLKALKGQLRSISTRPDTVVEVLRQRLNLVQIDLDANPEMGHLKSLDIQLRRELSIAVKNEESFCKKKIKNSMAKGGRCKYCLFSQIGQGETIQKLHCQHPE</sequence>
<reference evidence="2" key="1">
    <citation type="submission" date="2016-04" db="EMBL/GenBank/DDBJ databases">
        <title>Cephalotus genome sequencing.</title>
        <authorList>
            <person name="Fukushima K."/>
            <person name="Hasebe M."/>
            <person name="Fang X."/>
        </authorList>
    </citation>
    <scope>NUCLEOTIDE SEQUENCE [LARGE SCALE GENOMIC DNA]</scope>
    <source>
        <strain evidence="2">cv. St1</strain>
    </source>
</reference>
<dbReference type="PANTHER" id="PTHR33710:SF80">
    <property type="entry name" value="ENDONUCLEASE_EXONUCLEASE_PHOSPHATASE"/>
    <property type="match status" value="1"/>
</dbReference>
<dbReference type="InParanoid" id="A0A1Q3DI07"/>
<dbReference type="OrthoDB" id="1304557at2759"/>
<accession>A0A1Q3DI07</accession>
<comment type="caution">
    <text evidence="1">The sequence shown here is derived from an EMBL/GenBank/DDBJ whole genome shotgun (WGS) entry which is preliminary data.</text>
</comment>
<dbReference type="AlphaFoldDB" id="A0A1Q3DI07"/>
<proteinExistence type="predicted"/>
<dbReference type="PANTHER" id="PTHR33710">
    <property type="entry name" value="BNAC02G09200D PROTEIN"/>
    <property type="match status" value="1"/>
</dbReference>